<evidence type="ECO:0000256" key="1">
    <source>
        <dbReference type="SAM" id="SignalP"/>
    </source>
</evidence>
<evidence type="ECO:0000313" key="3">
    <source>
        <dbReference type="EMBL" id="SHI90587.1"/>
    </source>
</evidence>
<dbReference type="InterPro" id="IPR010496">
    <property type="entry name" value="AL/BT2_dom"/>
</dbReference>
<name>A0A1M6EYQ1_9FLAO</name>
<gene>
    <name evidence="3" type="ORF">SAMN04487911_107105</name>
</gene>
<dbReference type="AlphaFoldDB" id="A0A1M6EYQ1"/>
<dbReference type="Pfam" id="PF06439">
    <property type="entry name" value="3keto-disac_hyd"/>
    <property type="match status" value="2"/>
</dbReference>
<dbReference type="Proteomes" id="UP000184231">
    <property type="component" value="Unassembled WGS sequence"/>
</dbReference>
<protein>
    <submittedName>
        <fullName evidence="3">HEAT repeat</fullName>
    </submittedName>
</protein>
<dbReference type="RefSeq" id="WP_072763953.1">
    <property type="nucleotide sequence ID" value="NZ_FQYX01000007.1"/>
</dbReference>
<dbReference type="EMBL" id="FQYX01000007">
    <property type="protein sequence ID" value="SHI90587.1"/>
    <property type="molecule type" value="Genomic_DNA"/>
</dbReference>
<sequence>MNTLYKKLSVLLLFIGAFAMNAQDNRTLDTKVADILAQLPTEDLEHSDRLMQEIIDLGTDGVLKFSDMLIPLGSGDDTKARYAMQSVAVYSGGTQAIIKEGVVEKAILKALEKASNEEVKTFLIDRLMFCGTNASIVALKNYLSQEALFHPALAALTSIGTNEAAAAILNAVKGADSHKQASLVDALGELKYAAGETVLKELAASSSKTVQQKAIMALANIAGVSSYEVLANAVENSNYNLDDTNSVLAFIHYGNRLQEEGNKALSTTIANALLKNCKDEEQLHFRSAGVHILAANDGKGITKTLLKEAKNKDSKYVGAVLDAASDQLGYAEVAKWTKLYKKSSADIKPLVIRMLQTREDAVVFEKVILKALNDKHSNVRVAGIKALAYQDKVKALPELFKSLRKASTSEEFSALEGTFLRVVDAKDNELLAFQLNKVAEDAKVVLVNVLAARNANNQFDALLGLVNKGSDKVDAAIYKALPSIATGNNLSDLMVLLGKTEKEEYIENNQRAILNVLNGSDSDFSGKILSTYESAEDKSKLLPILAALSSEEALKMVSDRLSTGNKNEKALALKALTNWKNNDAIPYLFETAKNGSDNEIRKKAFGNYLTKVVRSNYPDDQKLLLVRKIMPEATNVQEKKQVLMAAQNIKTFLSLVFVSEYLDDQELLTTASNAAIAIALPTPGVKNGLSGDVVRDIVSRSVDNLTGPDSQYIKIDVKEFLDKMPNDKGFVSIFNGKDFTGWEGLVANPIARSKMSASKLAREQAKANAQMMEDWYIKDGVIGFKGEGYNNICTVKDYGDFEMLVDWKITNGGDSGIYLRGTPQVQIWDVALVEVGAQVGSGGLYNNQKHESKPLQVADNPVNEWNTFRIKMVGDRVTVHLNGVLVTDNVVMDNYWDRTQAIFAKEAIELQAHGEDLGFRNIYVREISSGDDQLTQAEKKEGFKSLLGGKDLDHWIGNKTDYIVENNELLVKPKQGGHGNLYTAEEYSDFVFRFDFKLTPGANNGLGIHAPLEGDVAYMGKELQILDNTAQIYANLDDHQYHGSVYGIMAAKRGALNPVGEWNSQEVIVKDDQIKITLNGKVILDGNIKEATKNGTLDKKDHPGLLRSKGHIAFLGHGSELAFRNIRIKDLSK</sequence>
<feature type="signal peptide" evidence="1">
    <location>
        <begin position="1"/>
        <end position="22"/>
    </location>
</feature>
<organism evidence="3 4">
    <name type="scientific">Arenibacter nanhaiticus</name>
    <dbReference type="NCBI Taxonomy" id="558155"/>
    <lineage>
        <taxon>Bacteria</taxon>
        <taxon>Pseudomonadati</taxon>
        <taxon>Bacteroidota</taxon>
        <taxon>Flavobacteriia</taxon>
        <taxon>Flavobacteriales</taxon>
        <taxon>Flavobacteriaceae</taxon>
        <taxon>Arenibacter</taxon>
    </lineage>
</organism>
<proteinExistence type="predicted"/>
<feature type="chain" id="PRO_5012951779" evidence="1">
    <location>
        <begin position="23"/>
        <end position="1133"/>
    </location>
</feature>
<accession>A0A1M6EYQ1</accession>
<keyword evidence="4" id="KW-1185">Reference proteome</keyword>
<dbReference type="SUPFAM" id="SSF48371">
    <property type="entry name" value="ARM repeat"/>
    <property type="match status" value="1"/>
</dbReference>
<dbReference type="STRING" id="558155.SAMN04487911_107105"/>
<keyword evidence="1" id="KW-0732">Signal</keyword>
<feature type="domain" description="3-keto-alpha-glucoside-1,2-lyase/3-keto-2-hydroxy-glucal hydratase" evidence="2">
    <location>
        <begin position="729"/>
        <end position="925"/>
    </location>
</feature>
<dbReference type="GO" id="GO:0016787">
    <property type="term" value="F:hydrolase activity"/>
    <property type="evidence" value="ECO:0007669"/>
    <property type="project" value="InterPro"/>
</dbReference>
<dbReference type="Gene3D" id="2.60.120.560">
    <property type="entry name" value="Exo-inulinase, domain 1"/>
    <property type="match status" value="2"/>
</dbReference>
<dbReference type="OrthoDB" id="9806233at2"/>
<dbReference type="InterPro" id="IPR011989">
    <property type="entry name" value="ARM-like"/>
</dbReference>
<feature type="domain" description="3-keto-alpha-glucoside-1,2-lyase/3-keto-2-hydroxy-glucal hydratase" evidence="2">
    <location>
        <begin position="942"/>
        <end position="1129"/>
    </location>
</feature>
<evidence type="ECO:0000313" key="4">
    <source>
        <dbReference type="Proteomes" id="UP000184231"/>
    </source>
</evidence>
<dbReference type="InterPro" id="IPR016024">
    <property type="entry name" value="ARM-type_fold"/>
</dbReference>
<reference evidence="3 4" key="1">
    <citation type="submission" date="2016-11" db="EMBL/GenBank/DDBJ databases">
        <authorList>
            <person name="Jaros S."/>
            <person name="Januszkiewicz K."/>
            <person name="Wedrychowicz H."/>
        </authorList>
    </citation>
    <scope>NUCLEOTIDE SEQUENCE [LARGE SCALE GENOMIC DNA]</scope>
    <source>
        <strain evidence="3 4">CGMCC 1.8863</strain>
    </source>
</reference>
<dbReference type="Gene3D" id="1.25.10.10">
    <property type="entry name" value="Leucine-rich Repeat Variant"/>
    <property type="match status" value="2"/>
</dbReference>
<evidence type="ECO:0000259" key="2">
    <source>
        <dbReference type="Pfam" id="PF06439"/>
    </source>
</evidence>